<feature type="compositionally biased region" description="Acidic residues" evidence="1">
    <location>
        <begin position="105"/>
        <end position="123"/>
    </location>
</feature>
<dbReference type="EMBL" id="KV454480">
    <property type="protein sequence ID" value="ODV60983.1"/>
    <property type="molecule type" value="Genomic_DNA"/>
</dbReference>
<dbReference type="GeneID" id="30968033"/>
<accession>A0A1D2VHK2</accession>
<dbReference type="Proteomes" id="UP000095038">
    <property type="component" value="Unassembled WGS sequence"/>
</dbReference>
<feature type="region of interest" description="Disordered" evidence="1">
    <location>
        <begin position="103"/>
        <end position="123"/>
    </location>
</feature>
<name>A0A1D2VHK2_9ASCO</name>
<organism evidence="2 3">
    <name type="scientific">Ascoidea rubescens DSM 1968</name>
    <dbReference type="NCBI Taxonomy" id="1344418"/>
    <lineage>
        <taxon>Eukaryota</taxon>
        <taxon>Fungi</taxon>
        <taxon>Dikarya</taxon>
        <taxon>Ascomycota</taxon>
        <taxon>Saccharomycotina</taxon>
        <taxon>Saccharomycetes</taxon>
        <taxon>Ascoideaceae</taxon>
        <taxon>Ascoidea</taxon>
    </lineage>
</organism>
<evidence type="ECO:0000313" key="2">
    <source>
        <dbReference type="EMBL" id="ODV60983.1"/>
    </source>
</evidence>
<proteinExistence type="predicted"/>
<dbReference type="RefSeq" id="XP_020047290.1">
    <property type="nucleotide sequence ID" value="XM_020194397.1"/>
</dbReference>
<keyword evidence="3" id="KW-1185">Reference proteome</keyword>
<gene>
    <name evidence="2" type="ORF">ASCRUDRAFT_7957</name>
</gene>
<protein>
    <submittedName>
        <fullName evidence="2">Uncharacterized protein</fullName>
    </submittedName>
</protein>
<evidence type="ECO:0000256" key="1">
    <source>
        <dbReference type="SAM" id="MobiDB-lite"/>
    </source>
</evidence>
<sequence>MSKVQINNLMYELDFIYEPDLKIDKKSCYGIKLNLPPDKSPILKLSIYDINSNYENITSNFNANSFSIQTNLYTPKSIKSLNTNYINQQNNNYNNTSRKIFNKNEEEDDDTSNETDTDYENDDDEEAEQVYYVKLNNNNNFKNLNSITCRLVDNSYFIIQFNPGLEIIILDSILILEFNLYQKIKTVKFGIPILKTEKITAISMTI</sequence>
<dbReference type="InParanoid" id="A0A1D2VHK2"/>
<reference evidence="3" key="1">
    <citation type="submission" date="2016-05" db="EMBL/GenBank/DDBJ databases">
        <title>Comparative genomics of biotechnologically important yeasts.</title>
        <authorList>
            <consortium name="DOE Joint Genome Institute"/>
            <person name="Riley R."/>
            <person name="Haridas S."/>
            <person name="Wolfe K.H."/>
            <person name="Lopes M.R."/>
            <person name="Hittinger C.T."/>
            <person name="Goker M."/>
            <person name="Salamov A."/>
            <person name="Wisecaver J."/>
            <person name="Long T.M."/>
            <person name="Aerts A.L."/>
            <person name="Barry K."/>
            <person name="Choi C."/>
            <person name="Clum A."/>
            <person name="Coughlan A.Y."/>
            <person name="Deshpande S."/>
            <person name="Douglass A.P."/>
            <person name="Hanson S.J."/>
            <person name="Klenk H.-P."/>
            <person name="Labutti K."/>
            <person name="Lapidus A."/>
            <person name="Lindquist E."/>
            <person name="Lipzen A."/>
            <person name="Meier-Kolthoff J.P."/>
            <person name="Ohm R.A."/>
            <person name="Otillar R.P."/>
            <person name="Pangilinan J."/>
            <person name="Peng Y."/>
            <person name="Rokas A."/>
            <person name="Rosa C.A."/>
            <person name="Scheuner C."/>
            <person name="Sibirny A.A."/>
            <person name="Slot J.C."/>
            <person name="Stielow J.B."/>
            <person name="Sun H."/>
            <person name="Kurtzman C.P."/>
            <person name="Blackwell M."/>
            <person name="Grigoriev I.V."/>
            <person name="Jeffries T.W."/>
        </authorList>
    </citation>
    <scope>NUCLEOTIDE SEQUENCE [LARGE SCALE GENOMIC DNA]</scope>
    <source>
        <strain evidence="3">DSM 1968</strain>
    </source>
</reference>
<dbReference type="AlphaFoldDB" id="A0A1D2VHK2"/>
<evidence type="ECO:0000313" key="3">
    <source>
        <dbReference type="Proteomes" id="UP000095038"/>
    </source>
</evidence>